<protein>
    <submittedName>
        <fullName evidence="1">Uncharacterized protein</fullName>
    </submittedName>
</protein>
<keyword evidence="2" id="KW-1185">Reference proteome</keyword>
<dbReference type="AlphaFoldDB" id="A0A6N9PYV0"/>
<evidence type="ECO:0000313" key="1">
    <source>
        <dbReference type="EMBL" id="NBI28056.1"/>
    </source>
</evidence>
<gene>
    <name evidence="1" type="ORF">ERL59_03660</name>
</gene>
<accession>A0A6N9PYV0</accession>
<name>A0A6N9PYV0_9BACL</name>
<proteinExistence type="predicted"/>
<evidence type="ECO:0000313" key="2">
    <source>
        <dbReference type="Proteomes" id="UP000448943"/>
    </source>
</evidence>
<comment type="caution">
    <text evidence="1">The sequence shown here is derived from an EMBL/GenBank/DDBJ whole genome shotgun (WGS) entry which is preliminary data.</text>
</comment>
<sequence length="102" mass="11877">MITTVIITKPDKNDFVNWFENEHDIKCYDPECDTIILKLYYGEISKSTALGLEEESYSNGIFNIKLSRLYRGVDDRDDSFFIDAEVFLVNLKKLNNGKELEN</sequence>
<dbReference type="EMBL" id="SIJB01000008">
    <property type="protein sequence ID" value="NBI28056.1"/>
    <property type="molecule type" value="Genomic_DNA"/>
</dbReference>
<dbReference type="Proteomes" id="UP000448943">
    <property type="component" value="Unassembled WGS sequence"/>
</dbReference>
<reference evidence="1 2" key="1">
    <citation type="submission" date="2019-01" db="EMBL/GenBank/DDBJ databases">
        <title>Chengkuizengella sp. nov., isolated from deep-sea sediment of East Pacific Ocean.</title>
        <authorList>
            <person name="Yang J."/>
            <person name="Lai Q."/>
            <person name="Shao Z."/>
        </authorList>
    </citation>
    <scope>NUCLEOTIDE SEQUENCE [LARGE SCALE GENOMIC DNA]</scope>
    <source>
        <strain evidence="1 2">YPA3-1-1</strain>
    </source>
</reference>
<organism evidence="1 2">
    <name type="scientific">Chengkuizengella marina</name>
    <dbReference type="NCBI Taxonomy" id="2507566"/>
    <lineage>
        <taxon>Bacteria</taxon>
        <taxon>Bacillati</taxon>
        <taxon>Bacillota</taxon>
        <taxon>Bacilli</taxon>
        <taxon>Bacillales</taxon>
        <taxon>Paenibacillaceae</taxon>
        <taxon>Chengkuizengella</taxon>
    </lineage>
</organism>